<reference evidence="26" key="3">
    <citation type="submission" date="2025-09" db="UniProtKB">
        <authorList>
            <consortium name="Ensembl"/>
        </authorList>
    </citation>
    <scope>IDENTIFICATION</scope>
</reference>
<dbReference type="PROSITE" id="PS50268">
    <property type="entry name" value="CADHERIN_2"/>
    <property type="match status" value="6"/>
</dbReference>
<sequence length="927" mass="102679">MQLLLLSFRLLLLHRKSAKQQCKTVKYYAYEEDAPGTVIGTISEDLPIEQADNPDSRFRLMKQFNSPLLKVRENDGQVTVGQRIDREQICKQLLQCLITFDVVSFSKEQFKLIHVEVEVKDINDNSPTFPNSEISVEISENAAVGTRIPIDVAVDEDIGSNAIQRFQVSANSYFSIEMHTRTGGEKYADVILMKKLDREVEASYTLEVEAVDGGNPPRASTAKLNIKVLDFNDNNPVFDQNSFIVELEEDAPVGFLLLELNAVDPDEGVNGEIVYELSNQVSEDIRQLFKIDSKSGRITLESSIDFESRKSYDLYIQAHDLGPNPIPAVCKITVQITDVNDNSPEISITPITSMSAGVAYITESAAVDSFVALISTSDKDSDRNGQVKFNLQGHDHFKLQQAYEDSYMLVTTSSLDREKISEYNLTVIAEDLGSPPFKTIRQFTIRVSDENDNAPLFSKPMYEVSVLENNIPGTYITTVVARDPDLGNNGKVVYKLMDAEVMGTPISTFVSIDSVTGSMFALRSFNYELLKHLEVKIQASDGGVPQLSSHTLIKVKIVDQNDNSPVITHPVLRNGSVDVLVPRKALSGYIVTRIKARDADEGMNSELSYNIISSQYSLFAISKLTGEIFLNRRLGPDVSDAMTVVVSVNDDGRPSLSCTATINFIVTEMAPSSGRFVILSNSSDEDQTDWEISLIIIIALGGGCGLLLVAIIIVALTYKKNDSNCKLPQSSHAERGRAEGSQISSVSESSRSDIPSTQLDSCDLSSSIGSETDIPGIQGSCFQRRSNLKMQVLVPIPCFQPVTVWQGDAFALDFSSLTNPDRFSMKDSGKGDSDNNDSDSDSREGLKKPTKQENHKQVGMWSCKGVRINENGERYYPVRQLERSKYISSPSKNGYMVAYSGAHAYHQFSAFKDSQHHVWKDPYYQVS</sequence>
<dbReference type="EMBL" id="AFYH01252883">
    <property type="status" value="NOT_ANNOTATED_CDS"/>
    <property type="molecule type" value="Genomic_DNA"/>
</dbReference>
<evidence type="ECO:0000256" key="24">
    <source>
        <dbReference type="SAM" id="SignalP"/>
    </source>
</evidence>
<dbReference type="InParanoid" id="H3A1D9"/>
<keyword evidence="7" id="KW-0677">Repeat</keyword>
<evidence type="ECO:0000256" key="18">
    <source>
        <dbReference type="ARBA" id="ARBA00056898"/>
    </source>
</evidence>
<keyword evidence="10 23" id="KW-1133">Transmembrane helix</keyword>
<dbReference type="GO" id="GO:0007156">
    <property type="term" value="P:homophilic cell adhesion via plasma membrane adhesion molecules"/>
    <property type="evidence" value="ECO:0007669"/>
    <property type="project" value="InterPro"/>
</dbReference>
<feature type="domain" description="Cadherin" evidence="25">
    <location>
        <begin position="239"/>
        <end position="346"/>
    </location>
</feature>
<keyword evidence="12 23" id="KW-0472">Membrane</keyword>
<evidence type="ECO:0000313" key="27">
    <source>
        <dbReference type="Proteomes" id="UP000008672"/>
    </source>
</evidence>
<evidence type="ECO:0000259" key="25">
    <source>
        <dbReference type="PROSITE" id="PS50268"/>
    </source>
</evidence>
<protein>
    <recommendedName>
        <fullName evidence="20">Protocadherin-8</fullName>
    </recommendedName>
</protein>
<evidence type="ECO:0000256" key="12">
    <source>
        <dbReference type="ARBA" id="ARBA00023136"/>
    </source>
</evidence>
<dbReference type="FunFam" id="2.60.40.60:FF:000001">
    <property type="entry name" value="Protocadherin alpha 2"/>
    <property type="match status" value="1"/>
</dbReference>
<evidence type="ECO:0000256" key="23">
    <source>
        <dbReference type="SAM" id="Phobius"/>
    </source>
</evidence>
<feature type="signal peptide" evidence="24">
    <location>
        <begin position="1"/>
        <end position="18"/>
    </location>
</feature>
<comment type="subunit">
    <text evidence="19">The N-terminal extracellular domain forms homophilic interactions; these interactions activate p38 MAPK via TAOK2 and trigger endocytosis. Interacts with CDH2; this interaction may lead to CDH2 cointernalization. Interacts with CDH11. Interacts with TAOK2.</text>
</comment>
<dbReference type="GO" id="GO:0042734">
    <property type="term" value="C:presynaptic membrane"/>
    <property type="evidence" value="ECO:0007669"/>
    <property type="project" value="UniProtKB-SubCell"/>
</dbReference>
<evidence type="ECO:0000256" key="1">
    <source>
        <dbReference type="ARBA" id="ARBA00004251"/>
    </source>
</evidence>
<dbReference type="Pfam" id="PF00028">
    <property type="entry name" value="Cadherin"/>
    <property type="match status" value="5"/>
</dbReference>
<dbReference type="InterPro" id="IPR020894">
    <property type="entry name" value="Cadherin_CS"/>
</dbReference>
<keyword evidence="13" id="KW-0325">Glycoprotein</keyword>
<keyword evidence="8 21" id="KW-0106">Calcium</keyword>
<evidence type="ECO:0000256" key="6">
    <source>
        <dbReference type="ARBA" id="ARBA00022729"/>
    </source>
</evidence>
<dbReference type="FunFam" id="2.60.40.60:FF:000003">
    <property type="entry name" value="Protocadherin alpha 2"/>
    <property type="match status" value="1"/>
</dbReference>
<dbReference type="InterPro" id="IPR015919">
    <property type="entry name" value="Cadherin-like_sf"/>
</dbReference>
<evidence type="ECO:0000256" key="11">
    <source>
        <dbReference type="ARBA" id="ARBA00023018"/>
    </source>
</evidence>
<evidence type="ECO:0000256" key="13">
    <source>
        <dbReference type="ARBA" id="ARBA00023180"/>
    </source>
</evidence>
<feature type="region of interest" description="Disordered" evidence="22">
    <location>
        <begin position="823"/>
        <end position="859"/>
    </location>
</feature>
<dbReference type="eggNOG" id="KOG3594">
    <property type="taxonomic scope" value="Eukaryota"/>
</dbReference>
<dbReference type="PROSITE" id="PS00232">
    <property type="entry name" value="CADHERIN_1"/>
    <property type="match status" value="4"/>
</dbReference>
<evidence type="ECO:0000256" key="16">
    <source>
        <dbReference type="ARBA" id="ARBA00034100"/>
    </source>
</evidence>
<dbReference type="InterPro" id="IPR013164">
    <property type="entry name" value="Cadherin_N"/>
</dbReference>
<feature type="chain" id="PRO_5003579855" description="Protocadherin-8" evidence="24">
    <location>
        <begin position="19"/>
        <end position="927"/>
    </location>
</feature>
<dbReference type="FunFam" id="2.60.40.60:FF:000007">
    <property type="entry name" value="Protocadherin alpha 2"/>
    <property type="match status" value="1"/>
</dbReference>
<reference evidence="26" key="2">
    <citation type="submission" date="2025-08" db="UniProtKB">
        <authorList>
            <consortium name="Ensembl"/>
        </authorList>
    </citation>
    <scope>IDENTIFICATION</scope>
</reference>
<dbReference type="GO" id="GO:0045211">
    <property type="term" value="C:postsynaptic membrane"/>
    <property type="evidence" value="ECO:0007669"/>
    <property type="project" value="UniProtKB-SubCell"/>
</dbReference>
<dbReference type="PANTHER" id="PTHR24028">
    <property type="entry name" value="CADHERIN-87A"/>
    <property type="match status" value="1"/>
</dbReference>
<dbReference type="AlphaFoldDB" id="H3A1D9"/>
<dbReference type="Ensembl" id="ENSLACT00000003491.1">
    <property type="protein sequence ID" value="ENSLACP00000003460.1"/>
    <property type="gene ID" value="ENSLACG00000003088.1"/>
</dbReference>
<evidence type="ECO:0000256" key="14">
    <source>
        <dbReference type="ARBA" id="ARBA00023257"/>
    </source>
</evidence>
<feature type="compositionally biased region" description="Basic and acidic residues" evidence="22">
    <location>
        <begin position="823"/>
        <end position="833"/>
    </location>
</feature>
<keyword evidence="3" id="KW-1003">Cell membrane</keyword>
<evidence type="ECO:0000256" key="19">
    <source>
        <dbReference type="ARBA" id="ARBA00064553"/>
    </source>
</evidence>
<feature type="region of interest" description="Disordered" evidence="22">
    <location>
        <begin position="727"/>
        <end position="771"/>
    </location>
</feature>
<keyword evidence="14" id="KW-0628">Postsynaptic cell membrane</keyword>
<evidence type="ECO:0000313" key="26">
    <source>
        <dbReference type="Ensembl" id="ENSLACP00000003460.1"/>
    </source>
</evidence>
<dbReference type="InterPro" id="IPR002126">
    <property type="entry name" value="Cadherin-like_dom"/>
</dbReference>
<dbReference type="PRINTS" id="PR00205">
    <property type="entry name" value="CADHERIN"/>
</dbReference>
<dbReference type="SUPFAM" id="SSF49313">
    <property type="entry name" value="Cadherin-like"/>
    <property type="match status" value="6"/>
</dbReference>
<dbReference type="GeneTree" id="ENSGT00940000155219"/>
<organism evidence="26 27">
    <name type="scientific">Latimeria chalumnae</name>
    <name type="common">Coelacanth</name>
    <dbReference type="NCBI Taxonomy" id="7897"/>
    <lineage>
        <taxon>Eukaryota</taxon>
        <taxon>Metazoa</taxon>
        <taxon>Chordata</taxon>
        <taxon>Craniata</taxon>
        <taxon>Vertebrata</taxon>
        <taxon>Euteleostomi</taxon>
        <taxon>Coelacanthiformes</taxon>
        <taxon>Coelacanthidae</taxon>
        <taxon>Latimeria</taxon>
    </lineage>
</organism>
<evidence type="ECO:0000256" key="5">
    <source>
        <dbReference type="ARBA" id="ARBA00022692"/>
    </source>
</evidence>
<evidence type="ECO:0000256" key="9">
    <source>
        <dbReference type="ARBA" id="ARBA00022889"/>
    </source>
</evidence>
<accession>H3A1D9</accession>
<keyword evidence="5 23" id="KW-0812">Transmembrane</keyword>
<dbReference type="Gene3D" id="2.60.40.60">
    <property type="entry name" value="Cadherins"/>
    <property type="match status" value="6"/>
</dbReference>
<name>H3A1D9_LATCH</name>
<keyword evidence="15" id="KW-0966">Cell projection</keyword>
<evidence type="ECO:0000256" key="3">
    <source>
        <dbReference type="ARBA" id="ARBA00022475"/>
    </source>
</evidence>
<proteinExistence type="predicted"/>
<keyword evidence="4" id="KW-0597">Phosphoprotein</keyword>
<dbReference type="HOGENOM" id="CLU_006480_1_2_1"/>
<feature type="compositionally biased region" description="Polar residues" evidence="22">
    <location>
        <begin position="757"/>
        <end position="770"/>
    </location>
</feature>
<comment type="subcellular location">
    <subcellularLocation>
        <location evidence="1">Cell membrane</location>
        <topology evidence="1">Single-pass type I membrane protein</topology>
    </subcellularLocation>
    <subcellularLocation>
        <location evidence="2">Cell projection</location>
        <location evidence="2">Dendrite</location>
    </subcellularLocation>
    <subcellularLocation>
        <location evidence="16">Postsynaptic cell membrane</location>
    </subcellularLocation>
    <subcellularLocation>
        <location evidence="17">Presynaptic cell membrane</location>
    </subcellularLocation>
</comment>
<dbReference type="Proteomes" id="UP000008672">
    <property type="component" value="Unassembled WGS sequence"/>
</dbReference>
<evidence type="ECO:0000256" key="8">
    <source>
        <dbReference type="ARBA" id="ARBA00022837"/>
    </source>
</evidence>
<dbReference type="FunFam" id="2.60.40.60:FF:000002">
    <property type="entry name" value="Protocadherin alpha 2"/>
    <property type="match status" value="1"/>
</dbReference>
<evidence type="ECO:0000256" key="21">
    <source>
        <dbReference type="PROSITE-ProRule" id="PRU00043"/>
    </source>
</evidence>
<dbReference type="OMA" id="QYTIRLM"/>
<keyword evidence="27" id="KW-1185">Reference proteome</keyword>
<dbReference type="GO" id="GO:0005509">
    <property type="term" value="F:calcium ion binding"/>
    <property type="evidence" value="ECO:0007669"/>
    <property type="project" value="UniProtKB-UniRule"/>
</dbReference>
<dbReference type="Pfam" id="PF08266">
    <property type="entry name" value="Cadherin_2"/>
    <property type="match status" value="1"/>
</dbReference>
<evidence type="ECO:0000256" key="22">
    <source>
        <dbReference type="SAM" id="MobiDB-lite"/>
    </source>
</evidence>
<keyword evidence="9" id="KW-0130">Cell adhesion</keyword>
<keyword evidence="6 24" id="KW-0732">Signal</keyword>
<feature type="compositionally biased region" description="Low complexity" evidence="22">
    <location>
        <begin position="741"/>
        <end position="756"/>
    </location>
</feature>
<evidence type="ECO:0000256" key="20">
    <source>
        <dbReference type="ARBA" id="ARBA00067805"/>
    </source>
</evidence>
<dbReference type="CDD" id="cd11304">
    <property type="entry name" value="Cadherin_repeat"/>
    <property type="match status" value="6"/>
</dbReference>
<dbReference type="InterPro" id="IPR050174">
    <property type="entry name" value="Protocadherin/Cadherin-CA"/>
</dbReference>
<reference evidence="27" key="1">
    <citation type="submission" date="2011-08" db="EMBL/GenBank/DDBJ databases">
        <title>The draft genome of Latimeria chalumnae.</title>
        <authorList>
            <person name="Di Palma F."/>
            <person name="Alfoldi J."/>
            <person name="Johnson J."/>
            <person name="Berlin A."/>
            <person name="Gnerre S."/>
            <person name="Jaffe D."/>
            <person name="MacCallum I."/>
            <person name="Young S."/>
            <person name="Walker B.J."/>
            <person name="Lander E."/>
            <person name="Lindblad-Toh K."/>
        </authorList>
    </citation>
    <scope>NUCLEOTIDE SEQUENCE [LARGE SCALE GENOMIC DNA]</scope>
    <source>
        <strain evidence="27">Wild caught</strain>
    </source>
</reference>
<keyword evidence="11" id="KW-0770">Synapse</keyword>
<feature type="domain" description="Cadherin" evidence="25">
    <location>
        <begin position="31"/>
        <end position="129"/>
    </location>
</feature>
<evidence type="ECO:0000256" key="4">
    <source>
        <dbReference type="ARBA" id="ARBA00022553"/>
    </source>
</evidence>
<evidence type="ECO:0000256" key="17">
    <source>
        <dbReference type="ARBA" id="ARBA00034111"/>
    </source>
</evidence>
<gene>
    <name evidence="26" type="primary">LOC102357073</name>
</gene>
<evidence type="ECO:0000256" key="10">
    <source>
        <dbReference type="ARBA" id="ARBA00022989"/>
    </source>
</evidence>
<feature type="domain" description="Cadherin" evidence="25">
    <location>
        <begin position="573"/>
        <end position="676"/>
    </location>
</feature>
<evidence type="ECO:0000256" key="2">
    <source>
        <dbReference type="ARBA" id="ARBA00004279"/>
    </source>
</evidence>
<feature type="domain" description="Cadherin" evidence="25">
    <location>
        <begin position="130"/>
        <end position="238"/>
    </location>
</feature>
<dbReference type="PANTHER" id="PTHR24028:SF46">
    <property type="entry name" value="PROTOCADHERIN-8"/>
    <property type="match status" value="1"/>
</dbReference>
<dbReference type="FunFam" id="2.60.40.60:FF:000120">
    <property type="entry name" value="Protocadherin 8"/>
    <property type="match status" value="1"/>
</dbReference>
<comment type="function">
    <text evidence="18">Calcium-dependent cell-adhesion protein. May play a role in activity-induced synaptic reorganization underlying long term memory. Could be involved in CDH2 internalization through TAOK2/p38 MAPK pathway. In hippocampal neurons, may play a role in the down-regulation of dendritic spines, maybe through its action on CDH2 endocytosis.</text>
</comment>
<dbReference type="FunFam" id="2.60.40.60:FF:000117">
    <property type="entry name" value="protocadherin-8 isoform X1"/>
    <property type="match status" value="1"/>
</dbReference>
<evidence type="ECO:0000256" key="15">
    <source>
        <dbReference type="ARBA" id="ARBA00023273"/>
    </source>
</evidence>
<evidence type="ECO:0000256" key="7">
    <source>
        <dbReference type="ARBA" id="ARBA00022737"/>
    </source>
</evidence>
<feature type="domain" description="Cadherin" evidence="25">
    <location>
        <begin position="458"/>
        <end position="567"/>
    </location>
</feature>
<dbReference type="GO" id="GO:0030425">
    <property type="term" value="C:dendrite"/>
    <property type="evidence" value="ECO:0007669"/>
    <property type="project" value="UniProtKB-SubCell"/>
</dbReference>
<feature type="compositionally biased region" description="Basic and acidic residues" evidence="22">
    <location>
        <begin position="840"/>
        <end position="856"/>
    </location>
</feature>
<feature type="transmembrane region" description="Helical" evidence="23">
    <location>
        <begin position="692"/>
        <end position="718"/>
    </location>
</feature>
<feature type="domain" description="Cadherin" evidence="25">
    <location>
        <begin position="353"/>
        <end position="457"/>
    </location>
</feature>
<dbReference type="SMART" id="SM00112">
    <property type="entry name" value="CA"/>
    <property type="match status" value="6"/>
</dbReference>